<dbReference type="PROSITE" id="PS00595">
    <property type="entry name" value="AA_TRANSFER_CLASS_5"/>
    <property type="match status" value="1"/>
</dbReference>
<feature type="domain" description="Aminotransferase class V" evidence="10">
    <location>
        <begin position="5"/>
        <end position="361"/>
    </location>
</feature>
<dbReference type="InterPro" id="IPR020578">
    <property type="entry name" value="Aminotrans_V_PyrdxlP_BS"/>
</dbReference>
<evidence type="ECO:0000313" key="12">
    <source>
        <dbReference type="Proteomes" id="UP000273278"/>
    </source>
</evidence>
<evidence type="ECO:0000256" key="4">
    <source>
        <dbReference type="ARBA" id="ARBA00022679"/>
    </source>
</evidence>
<proteinExistence type="inferred from homology"/>
<dbReference type="InterPro" id="IPR000192">
    <property type="entry name" value="Aminotrans_V_dom"/>
</dbReference>
<comment type="similarity">
    <text evidence="2">Belongs to the class-V pyridoxal-phosphate-dependent aminotransferase family. NifS/IscS subfamily.</text>
</comment>
<evidence type="ECO:0000256" key="6">
    <source>
        <dbReference type="ARBA" id="ARBA00022898"/>
    </source>
</evidence>
<gene>
    <name evidence="11" type="ORF">BKD89_03340</name>
</gene>
<sequence>MKYSIYADNAATTKIDPEAAEQLYSILTNDYSNPSQKYSFSKKIRTILDNSRKEIAQAINADPCEIIFTSGGTESDNWALRGTCVPTSSKTTVITSLFEHHAVLKNMNYLRNNGDKIIYLHPSKTGHIFSEELLSKIDHSTRIVSVMMVNNELGTIQPIKDLCKIAHDYGALFHTDAVQAMGHMNIDVKDLGVDMLSASAHKFNGPKGIGFLYVRKGTKLHSLIVGGEQEYGFRAGTENVASIAAMSKALINNIANITKIQSHLEMIESTFYNELNKRGVSYHINSCAPKLPGIISISFNKITGESLQIQLDIKGIYVSTGSACDSRNMQISHVLKAINLDPSLANNTIRISFGKYNTEKDAINVAMAIEQIVRDNN</sequence>
<dbReference type="InterPro" id="IPR016454">
    <property type="entry name" value="Cysteine_dSase"/>
</dbReference>
<evidence type="ECO:0000256" key="2">
    <source>
        <dbReference type="ARBA" id="ARBA00006490"/>
    </source>
</evidence>
<dbReference type="AlphaFoldDB" id="A0A3G3IG78"/>
<evidence type="ECO:0000313" key="11">
    <source>
        <dbReference type="EMBL" id="AYQ54840.1"/>
    </source>
</evidence>
<dbReference type="EMBL" id="CP017686">
    <property type="protein sequence ID" value="AYQ54840.1"/>
    <property type="molecule type" value="Genomic_DNA"/>
</dbReference>
<dbReference type="GO" id="GO:0051536">
    <property type="term" value="F:iron-sulfur cluster binding"/>
    <property type="evidence" value="ECO:0007669"/>
    <property type="project" value="UniProtKB-KW"/>
</dbReference>
<dbReference type="Proteomes" id="UP000273278">
    <property type="component" value="Chromosome"/>
</dbReference>
<evidence type="ECO:0000256" key="9">
    <source>
        <dbReference type="RuleBase" id="RU004504"/>
    </source>
</evidence>
<evidence type="ECO:0000256" key="3">
    <source>
        <dbReference type="ARBA" id="ARBA00012239"/>
    </source>
</evidence>
<keyword evidence="4" id="KW-0808">Transferase</keyword>
<dbReference type="Pfam" id="PF00266">
    <property type="entry name" value="Aminotran_5"/>
    <property type="match status" value="1"/>
</dbReference>
<dbReference type="Gene3D" id="3.90.1150.10">
    <property type="entry name" value="Aspartate Aminotransferase, domain 1"/>
    <property type="match status" value="1"/>
</dbReference>
<dbReference type="PANTHER" id="PTHR11601:SF34">
    <property type="entry name" value="CYSTEINE DESULFURASE"/>
    <property type="match status" value="1"/>
</dbReference>
<dbReference type="Gene3D" id="3.40.640.10">
    <property type="entry name" value="Type I PLP-dependent aspartate aminotransferase-like (Major domain)"/>
    <property type="match status" value="1"/>
</dbReference>
<comment type="cofactor">
    <cofactor evidence="1 9">
        <name>pyridoxal 5'-phosphate</name>
        <dbReference type="ChEBI" id="CHEBI:597326"/>
    </cofactor>
</comment>
<evidence type="ECO:0000256" key="8">
    <source>
        <dbReference type="ARBA" id="ARBA00023014"/>
    </source>
</evidence>
<dbReference type="PIRSF" id="PIRSF005572">
    <property type="entry name" value="NifS"/>
    <property type="match status" value="1"/>
</dbReference>
<dbReference type="RefSeq" id="WP_048097761.1">
    <property type="nucleotide sequence ID" value="NZ_CP017686.1"/>
</dbReference>
<dbReference type="EC" id="2.8.1.7" evidence="3"/>
<keyword evidence="5" id="KW-0479">Metal-binding</keyword>
<dbReference type="InterPro" id="IPR015421">
    <property type="entry name" value="PyrdxlP-dep_Trfase_major"/>
</dbReference>
<dbReference type="PANTHER" id="PTHR11601">
    <property type="entry name" value="CYSTEINE DESULFURYLASE FAMILY MEMBER"/>
    <property type="match status" value="1"/>
</dbReference>
<protein>
    <recommendedName>
        <fullName evidence="3">cysteine desulfurase</fullName>
        <ecNumber evidence="3">2.8.1.7</ecNumber>
    </recommendedName>
</protein>
<dbReference type="InterPro" id="IPR015424">
    <property type="entry name" value="PyrdxlP-dep_Trfase"/>
</dbReference>
<accession>A0A3G3IG78</accession>
<evidence type="ECO:0000256" key="5">
    <source>
        <dbReference type="ARBA" id="ARBA00022723"/>
    </source>
</evidence>
<name>A0A3G3IG78_9ARCH</name>
<dbReference type="SUPFAM" id="SSF53383">
    <property type="entry name" value="PLP-dependent transferases"/>
    <property type="match status" value="1"/>
</dbReference>
<keyword evidence="6" id="KW-0663">Pyridoxal phosphate</keyword>
<dbReference type="FunFam" id="3.40.640.10:FF:000084">
    <property type="entry name" value="IscS-like cysteine desulfurase"/>
    <property type="match status" value="1"/>
</dbReference>
<dbReference type="InterPro" id="IPR015422">
    <property type="entry name" value="PyrdxlP-dep_Trfase_small"/>
</dbReference>
<evidence type="ECO:0000256" key="1">
    <source>
        <dbReference type="ARBA" id="ARBA00001933"/>
    </source>
</evidence>
<dbReference type="GO" id="GO:0031071">
    <property type="term" value="F:cysteine desulfurase activity"/>
    <property type="evidence" value="ECO:0007669"/>
    <property type="project" value="UniProtKB-EC"/>
</dbReference>
<reference evidence="11 12" key="1">
    <citation type="submission" date="2016-10" db="EMBL/GenBank/DDBJ databases">
        <title>Complete genome of the TMA-utilizing, human hosted archaeon Methanomethylophilus alvus Gen. nov, sp. nov., strain Mx-05, derived from a pure culture.</title>
        <authorList>
            <person name="Brugere J.-F."/>
            <person name="Ben Hania W."/>
            <person name="Chaudhary P.P."/>
            <person name="Gaci N."/>
            <person name="Borrel G."/>
            <person name="Cao Van Tuat L."/>
            <person name="Fardeau M.-L."/>
            <person name="Harris H.M.B."/>
            <person name="O'Toole P.W."/>
            <person name="Ollivier B."/>
        </authorList>
    </citation>
    <scope>NUCLEOTIDE SEQUENCE [LARGE SCALE GENOMIC DNA]</scope>
    <source>
        <strain evidence="11 12">Mx-05</strain>
    </source>
</reference>
<dbReference type="OMA" id="KGLYWAR"/>
<organism evidence="11 12">
    <name type="scientific">Methanomethylophilus alvi</name>
    <dbReference type="NCBI Taxonomy" id="1291540"/>
    <lineage>
        <taxon>Archaea</taxon>
        <taxon>Methanobacteriati</taxon>
        <taxon>Thermoplasmatota</taxon>
        <taxon>Thermoplasmata</taxon>
        <taxon>Methanomassiliicoccales</taxon>
        <taxon>Methanomethylophilaceae</taxon>
        <taxon>Methanomethylophilus</taxon>
    </lineage>
</organism>
<evidence type="ECO:0000259" key="10">
    <source>
        <dbReference type="Pfam" id="PF00266"/>
    </source>
</evidence>
<evidence type="ECO:0000256" key="7">
    <source>
        <dbReference type="ARBA" id="ARBA00023004"/>
    </source>
</evidence>
<dbReference type="Gene3D" id="1.10.260.50">
    <property type="match status" value="1"/>
</dbReference>
<keyword evidence="7" id="KW-0408">Iron</keyword>
<dbReference type="GO" id="GO:0046872">
    <property type="term" value="F:metal ion binding"/>
    <property type="evidence" value="ECO:0007669"/>
    <property type="project" value="UniProtKB-KW"/>
</dbReference>
<dbReference type="GeneID" id="41321470"/>
<keyword evidence="8" id="KW-0411">Iron-sulfur</keyword>